<proteinExistence type="predicted"/>
<evidence type="ECO:0000313" key="4">
    <source>
        <dbReference type="Proteomes" id="UP000555564"/>
    </source>
</evidence>
<dbReference type="EC" id="4.3.1.3" evidence="3"/>
<dbReference type="InterPro" id="IPR008948">
    <property type="entry name" value="L-Aspartase-like"/>
</dbReference>
<comment type="caution">
    <text evidence="3">The sequence shown here is derived from an EMBL/GenBank/DDBJ whole genome shotgun (WGS) entry which is preliminary data.</text>
</comment>
<evidence type="ECO:0000256" key="2">
    <source>
        <dbReference type="SAM" id="MobiDB-lite"/>
    </source>
</evidence>
<dbReference type="Proteomes" id="UP000555564">
    <property type="component" value="Unassembled WGS sequence"/>
</dbReference>
<dbReference type="EMBL" id="JACHIU010000001">
    <property type="protein sequence ID" value="MBB6473129.1"/>
    <property type="molecule type" value="Genomic_DNA"/>
</dbReference>
<organism evidence="3 4">
    <name type="scientific">Sphaerisporangium rubeum</name>
    <dbReference type="NCBI Taxonomy" id="321317"/>
    <lineage>
        <taxon>Bacteria</taxon>
        <taxon>Bacillati</taxon>
        <taxon>Actinomycetota</taxon>
        <taxon>Actinomycetes</taxon>
        <taxon>Streptosporangiales</taxon>
        <taxon>Streptosporangiaceae</taxon>
        <taxon>Sphaerisporangium</taxon>
    </lineage>
</organism>
<dbReference type="PANTHER" id="PTHR10362">
    <property type="entry name" value="HISTIDINE AMMONIA-LYASE"/>
    <property type="match status" value="1"/>
</dbReference>
<keyword evidence="4" id="KW-1185">Reference proteome</keyword>
<dbReference type="GO" id="GO:0004397">
    <property type="term" value="F:histidine ammonia-lyase activity"/>
    <property type="evidence" value="ECO:0007669"/>
    <property type="project" value="UniProtKB-EC"/>
</dbReference>
<dbReference type="Pfam" id="PF00221">
    <property type="entry name" value="Lyase_aromatic"/>
    <property type="match status" value="1"/>
</dbReference>
<gene>
    <name evidence="3" type="ORF">BJ992_002560</name>
</gene>
<dbReference type="RefSeq" id="WP_184980671.1">
    <property type="nucleotide sequence ID" value="NZ_BAAALO010000005.1"/>
</dbReference>
<feature type="region of interest" description="Disordered" evidence="2">
    <location>
        <begin position="253"/>
        <end position="274"/>
    </location>
</feature>
<reference evidence="3 4" key="1">
    <citation type="submission" date="2020-08" db="EMBL/GenBank/DDBJ databases">
        <title>Sequencing the genomes of 1000 actinobacteria strains.</title>
        <authorList>
            <person name="Klenk H.-P."/>
        </authorList>
    </citation>
    <scope>NUCLEOTIDE SEQUENCE [LARGE SCALE GENOMIC DNA]</scope>
    <source>
        <strain evidence="3 4">DSM 44936</strain>
    </source>
</reference>
<dbReference type="Gene3D" id="1.10.275.10">
    <property type="entry name" value="Fumarase/aspartase (N-terminal domain)"/>
    <property type="match status" value="1"/>
</dbReference>
<evidence type="ECO:0000313" key="3">
    <source>
        <dbReference type="EMBL" id="MBB6473129.1"/>
    </source>
</evidence>
<name>A0A7X0ID94_9ACTN</name>
<accession>A0A7X0ID94</accession>
<dbReference type="CDD" id="cd00332">
    <property type="entry name" value="PAL-HAL"/>
    <property type="match status" value="1"/>
</dbReference>
<keyword evidence="1 3" id="KW-0456">Lyase</keyword>
<dbReference type="InterPro" id="IPR024083">
    <property type="entry name" value="Fumarase/histidase_N"/>
</dbReference>
<dbReference type="AlphaFoldDB" id="A0A7X0ID94"/>
<protein>
    <submittedName>
        <fullName evidence="3">Histidine ammonia-lyase</fullName>
        <ecNumber evidence="3">4.3.1.3</ecNumber>
    </submittedName>
</protein>
<evidence type="ECO:0000256" key="1">
    <source>
        <dbReference type="ARBA" id="ARBA00023239"/>
    </source>
</evidence>
<dbReference type="InterPro" id="IPR001106">
    <property type="entry name" value="Aromatic_Lyase"/>
</dbReference>
<sequence>MAARTITLDGAGVAAADIASVARHGVRVRLCPDGLGRAAAARAAAEEVAGRRAVYGRTTGVGANRTQAAAGDDHGVRLLRSHAGGIGAVLPPEQVRAMLAVRVNQILAGGGGTDPAFAVAMAEALGSGYLPRVHEFGSLGTGDLTALAETALTLTGERPWVATPDAHGGPPAAVRPRPGDALAFCSSGALTVGQAVLGWDQIVRSLRAAQVVAALSLVAVHAGTEPYHEYVHVRRPHPGPAAVAAETRRLLGDDRPVPVRQDPGGPAPEARRLLGDDRPVPARVQDPFAHRCHPQVHGAAVEAADALERTLAVEINAAAENPLVDASAGTVHHHGGFHLASLTLALDHLRLAVLNTAHLSAARLSSLMDPAFTGLRPFLADGPDGSSGLMVLEYSASSALAELRARAYPASLGHTAVSRGLEEHASFASQAARQTLDAGRAYRLVLACELVTAVRALRGRALSPATPAGEAFAVAAAVLDPRTGDRPLTEDVETAAGLLGRLAEI</sequence>
<dbReference type="SUPFAM" id="SSF48557">
    <property type="entry name" value="L-aspartase-like"/>
    <property type="match status" value="1"/>
</dbReference>
<dbReference type="Gene3D" id="1.20.200.10">
    <property type="entry name" value="Fumarase/aspartase (Central domain)"/>
    <property type="match status" value="1"/>
</dbReference>